<comment type="cofactor">
    <cofactor evidence="3">
        <name>a divalent metal cation</name>
        <dbReference type="ChEBI" id="CHEBI:60240"/>
    </cofactor>
    <text evidence="3">Binds 2 divalent metal cations per subunit.</text>
</comment>
<dbReference type="PANTHER" id="PTHR10819:SF3">
    <property type="entry name" value="PHOSPHOTRIESTERASE-RELATED PROTEIN"/>
    <property type="match status" value="1"/>
</dbReference>
<proteinExistence type="inferred from homology"/>
<reference evidence="5 6" key="1">
    <citation type="submission" date="2019-03" db="EMBL/GenBank/DDBJ databases">
        <title>Genomic Encyclopedia of Type Strains, Phase IV (KMG-IV): sequencing the most valuable type-strain genomes for metagenomic binning, comparative biology and taxonomic classification.</title>
        <authorList>
            <person name="Goeker M."/>
        </authorList>
    </citation>
    <scope>NUCLEOTIDE SEQUENCE [LARGE SCALE GENOMIC DNA]</scope>
    <source>
        <strain evidence="5 6">DSM 100556</strain>
    </source>
</reference>
<protein>
    <submittedName>
        <fullName evidence="5">Phosphotriesterase-related protein</fullName>
    </submittedName>
</protein>
<dbReference type="AlphaFoldDB" id="A0A4R1R3Z7"/>
<evidence type="ECO:0000256" key="4">
    <source>
        <dbReference type="PROSITE-ProRule" id="PRU00679"/>
    </source>
</evidence>
<feature type="binding site" evidence="3">
    <location>
        <position position="251"/>
    </location>
    <ligand>
        <name>a divalent metal cation</name>
        <dbReference type="ChEBI" id="CHEBI:60240"/>
        <label>1</label>
    </ligand>
</feature>
<evidence type="ECO:0000313" key="5">
    <source>
        <dbReference type="EMBL" id="TCL60118.1"/>
    </source>
</evidence>
<evidence type="ECO:0000256" key="1">
    <source>
        <dbReference type="ARBA" id="ARBA00022723"/>
    </source>
</evidence>
<dbReference type="PIRSF" id="PIRSF016839">
    <property type="entry name" value="PhP"/>
    <property type="match status" value="1"/>
</dbReference>
<dbReference type="EMBL" id="SLUO01000003">
    <property type="protein sequence ID" value="TCL60118.1"/>
    <property type="molecule type" value="Genomic_DNA"/>
</dbReference>
<feature type="binding site" evidence="3">
    <location>
        <position position="194"/>
    </location>
    <ligand>
        <name>a divalent metal cation</name>
        <dbReference type="ChEBI" id="CHEBI:60240"/>
        <label>2</label>
    </ligand>
</feature>
<dbReference type="RefSeq" id="WP_031389507.1">
    <property type="nucleotide sequence ID" value="NZ_JPNB01000001.1"/>
</dbReference>
<dbReference type="InterPro" id="IPR001559">
    <property type="entry name" value="Phosphotriesterase"/>
</dbReference>
<dbReference type="STRING" id="1469948.GCA_000732725_00750"/>
<dbReference type="SUPFAM" id="SSF51556">
    <property type="entry name" value="Metallo-dependent hydrolases"/>
    <property type="match status" value="1"/>
</dbReference>
<gene>
    <name evidence="5" type="ORF">EDD76_103311</name>
</gene>
<dbReference type="OrthoDB" id="105927at2"/>
<comment type="similarity">
    <text evidence="4">Belongs to the metallo-dependent hydrolases superfamily. Phosphotriesterase family.</text>
</comment>
<organism evidence="5 6">
    <name type="scientific">Kineothrix alysoides</name>
    <dbReference type="NCBI Taxonomy" id="1469948"/>
    <lineage>
        <taxon>Bacteria</taxon>
        <taxon>Bacillati</taxon>
        <taxon>Bacillota</taxon>
        <taxon>Clostridia</taxon>
        <taxon>Lachnospirales</taxon>
        <taxon>Lachnospiraceae</taxon>
        <taxon>Kineothrix</taxon>
    </lineage>
</organism>
<comment type="caution">
    <text evidence="4">Lacks conserved residue(s) required for the propagation of feature annotation.</text>
</comment>
<feature type="binding site" evidence="3">
    <location>
        <position position="166"/>
    </location>
    <ligand>
        <name>a divalent metal cation</name>
        <dbReference type="ChEBI" id="CHEBI:60240"/>
        <label>2</label>
    </ligand>
</feature>
<dbReference type="PANTHER" id="PTHR10819">
    <property type="entry name" value="PHOSPHOTRIESTERASE-RELATED"/>
    <property type="match status" value="1"/>
</dbReference>
<dbReference type="Gene3D" id="3.20.20.140">
    <property type="entry name" value="Metal-dependent hydrolases"/>
    <property type="match status" value="1"/>
</dbReference>
<evidence type="ECO:0000313" key="6">
    <source>
        <dbReference type="Proteomes" id="UP000295718"/>
    </source>
</evidence>
<dbReference type="InterPro" id="IPR032466">
    <property type="entry name" value="Metal_Hydrolase"/>
</dbReference>
<feature type="binding site" evidence="3">
    <location>
        <position position="20"/>
    </location>
    <ligand>
        <name>a divalent metal cation</name>
        <dbReference type="ChEBI" id="CHEBI:60240"/>
        <label>1</label>
    </ligand>
</feature>
<accession>A0A4R1R3Z7</accession>
<dbReference type="GO" id="GO:0016787">
    <property type="term" value="F:hydrolase activity"/>
    <property type="evidence" value="ECO:0007669"/>
    <property type="project" value="UniProtKB-KW"/>
</dbReference>
<sequence>MIQTVLGDILPGELGVTMCHEHISMDLSHVRQDKDSVFRDRELILAELTKLKDFGGKSVVEVTSADMGRKIDDLVYYSTQLGINIIASTGAYLKPYHNEWILNSPIDEIARYFIKEITTGVEDTNIKAGIIAEIATSGEVIYESEKKVFYAAGLASAATGCAVSTHCDMGANGISQIDMLIKAEADPKKIILGHIDLAEDIEYQVELLERGVNIAYDTIGKVTYLPDTIRARNLVKLIDQGYEDRLLLSQDVSRISYMTAYGGKGYTAVLGCFVDMLEEMGVSQERLCKLLIENPARILNIEKE</sequence>
<evidence type="ECO:0000256" key="2">
    <source>
        <dbReference type="ARBA" id="ARBA00022801"/>
    </source>
</evidence>
<feature type="binding site" evidence="3">
    <location>
        <position position="133"/>
    </location>
    <ligand>
        <name>a divalent metal cation</name>
        <dbReference type="ChEBI" id="CHEBI:60240"/>
        <label>1</label>
    </ligand>
</feature>
<dbReference type="Pfam" id="PF02126">
    <property type="entry name" value="PTE"/>
    <property type="match status" value="1"/>
</dbReference>
<feature type="binding site" evidence="3">
    <location>
        <position position="22"/>
    </location>
    <ligand>
        <name>a divalent metal cation</name>
        <dbReference type="ChEBI" id="CHEBI:60240"/>
        <label>1</label>
    </ligand>
</feature>
<keyword evidence="6" id="KW-1185">Reference proteome</keyword>
<keyword evidence="1 3" id="KW-0479">Metal-binding</keyword>
<feature type="binding site" evidence="3">
    <location>
        <position position="133"/>
    </location>
    <ligand>
        <name>a divalent metal cation</name>
        <dbReference type="ChEBI" id="CHEBI:60240"/>
        <label>2</label>
    </ligand>
</feature>
<dbReference type="Proteomes" id="UP000295718">
    <property type="component" value="Unassembled WGS sequence"/>
</dbReference>
<dbReference type="GO" id="GO:0008270">
    <property type="term" value="F:zinc ion binding"/>
    <property type="evidence" value="ECO:0007669"/>
    <property type="project" value="InterPro"/>
</dbReference>
<keyword evidence="2" id="KW-0378">Hydrolase</keyword>
<dbReference type="PROSITE" id="PS51347">
    <property type="entry name" value="PHOSPHOTRIESTERASE_2"/>
    <property type="match status" value="1"/>
</dbReference>
<evidence type="ECO:0000256" key="3">
    <source>
        <dbReference type="PIRSR" id="PIRSR601559-52"/>
    </source>
</evidence>
<name>A0A4R1R3Z7_9FIRM</name>
<comment type="caution">
    <text evidence="5">The sequence shown here is derived from an EMBL/GenBank/DDBJ whole genome shotgun (WGS) entry which is preliminary data.</text>
</comment>